<dbReference type="SUPFAM" id="SSF53474">
    <property type="entry name" value="alpha/beta-Hydrolases"/>
    <property type="match status" value="1"/>
</dbReference>
<dbReference type="EMBL" id="FQWS01000013">
    <property type="protein sequence ID" value="SHH81035.1"/>
    <property type="molecule type" value="Genomic_DNA"/>
</dbReference>
<reference evidence="3" key="1">
    <citation type="submission" date="2016-11" db="EMBL/GenBank/DDBJ databases">
        <authorList>
            <person name="Varghese N."/>
            <person name="Submissions S."/>
        </authorList>
    </citation>
    <scope>NUCLEOTIDE SEQUENCE [LARGE SCALE GENOMIC DNA]</scope>
    <source>
        <strain evidence="3">DSM 25330</strain>
    </source>
</reference>
<dbReference type="OrthoDB" id="9809549at2"/>
<evidence type="ECO:0000259" key="1">
    <source>
        <dbReference type="Pfam" id="PF12146"/>
    </source>
</evidence>
<organism evidence="2 3">
    <name type="scientific">Winogradskyella jejuensis</name>
    <dbReference type="NCBI Taxonomy" id="1089305"/>
    <lineage>
        <taxon>Bacteria</taxon>
        <taxon>Pseudomonadati</taxon>
        <taxon>Bacteroidota</taxon>
        <taxon>Flavobacteriia</taxon>
        <taxon>Flavobacteriales</taxon>
        <taxon>Flavobacteriaceae</taxon>
        <taxon>Winogradskyella</taxon>
    </lineage>
</organism>
<protein>
    <recommendedName>
        <fullName evidence="1">Serine aminopeptidase S33 domain-containing protein</fullName>
    </recommendedName>
</protein>
<dbReference type="RefSeq" id="WP_073087727.1">
    <property type="nucleotide sequence ID" value="NZ_FQWS01000013.1"/>
</dbReference>
<dbReference type="PANTHER" id="PTHR43265">
    <property type="entry name" value="ESTERASE ESTD"/>
    <property type="match status" value="1"/>
</dbReference>
<evidence type="ECO:0000313" key="3">
    <source>
        <dbReference type="Proteomes" id="UP000184522"/>
    </source>
</evidence>
<proteinExistence type="predicted"/>
<dbReference type="Proteomes" id="UP000184522">
    <property type="component" value="Unassembled WGS sequence"/>
</dbReference>
<sequence length="337" mass="39029">MKKNLLILFLLVSKLIFCQEQFNNEKDLDNISDYYLTEVQTEIDDKVTIFGTLLTPKPEFNKIVVIVSGTGKISQKAHNYLTEFLLENNIGVFRFDKRGVGKSTGAYDDRPKTYTTDFIQIYSKLKTLELIKNKSIGFLGHSLGGLVTIQAIENLVIPDFLIQWSAPIGKPRELAKYQVKNGIKNYDKYIISNSIEEKIQILDFVHDVIDANIDLNTWDIWKTLLKEARKKGFRRNQFKNYISNYFVEFAKIDNTEIYKNIDIPTLVIIGKEDILVDPIQSKVELVKIGNPNIEFKAIDELGHFMTDNSTDQKTNEIYDVDFLFKQYLVNWINELNK</sequence>
<evidence type="ECO:0000313" key="2">
    <source>
        <dbReference type="EMBL" id="SHH81035.1"/>
    </source>
</evidence>
<dbReference type="PANTHER" id="PTHR43265:SF1">
    <property type="entry name" value="ESTERASE ESTD"/>
    <property type="match status" value="1"/>
</dbReference>
<dbReference type="STRING" id="1089305.SAMN05444148_2863"/>
<dbReference type="InterPro" id="IPR029058">
    <property type="entry name" value="AB_hydrolase_fold"/>
</dbReference>
<feature type="domain" description="Serine aminopeptidase S33" evidence="1">
    <location>
        <begin position="61"/>
        <end position="305"/>
    </location>
</feature>
<dbReference type="Gene3D" id="3.40.50.1820">
    <property type="entry name" value="alpha/beta hydrolase"/>
    <property type="match status" value="1"/>
</dbReference>
<dbReference type="InterPro" id="IPR022742">
    <property type="entry name" value="Hydrolase_4"/>
</dbReference>
<dbReference type="Pfam" id="PF12146">
    <property type="entry name" value="Hydrolase_4"/>
    <property type="match status" value="1"/>
</dbReference>
<dbReference type="GO" id="GO:0052689">
    <property type="term" value="F:carboxylic ester hydrolase activity"/>
    <property type="evidence" value="ECO:0007669"/>
    <property type="project" value="TreeGrafter"/>
</dbReference>
<dbReference type="InterPro" id="IPR053145">
    <property type="entry name" value="AB_hydrolase_Est10"/>
</dbReference>
<name>A0A1M5W0K7_9FLAO</name>
<accession>A0A1M5W0K7</accession>
<dbReference type="AlphaFoldDB" id="A0A1M5W0K7"/>
<keyword evidence="3" id="KW-1185">Reference proteome</keyword>
<gene>
    <name evidence="2" type="ORF">SAMN05444148_2863</name>
</gene>